<proteinExistence type="predicted"/>
<sequence length="49" mass="5694">MLSSLTYNQLNLKHQVCRNQQVNPISSVCICQKNQMKFDFICGSKSRRC</sequence>
<evidence type="ECO:0000313" key="1">
    <source>
        <dbReference type="EMBL" id="CAA9290566.1"/>
    </source>
</evidence>
<name>A0A6J4JY41_9CYAN</name>
<dbReference type="EMBL" id="CADCTM010000748">
    <property type="protein sequence ID" value="CAA9290566.1"/>
    <property type="molecule type" value="Genomic_DNA"/>
</dbReference>
<protein>
    <submittedName>
        <fullName evidence="1">Uncharacterized protein</fullName>
    </submittedName>
</protein>
<reference evidence="1" key="1">
    <citation type="submission" date="2020-02" db="EMBL/GenBank/DDBJ databases">
        <authorList>
            <person name="Meier V. D."/>
        </authorList>
    </citation>
    <scope>NUCLEOTIDE SEQUENCE</scope>
    <source>
        <strain evidence="1">AVDCRST_MAG92</strain>
    </source>
</reference>
<accession>A0A6J4JY41</accession>
<dbReference type="AlphaFoldDB" id="A0A6J4JY41"/>
<organism evidence="1">
    <name type="scientific">uncultured Coleofasciculus sp</name>
    <dbReference type="NCBI Taxonomy" id="1267456"/>
    <lineage>
        <taxon>Bacteria</taxon>
        <taxon>Bacillati</taxon>
        <taxon>Cyanobacteriota</taxon>
        <taxon>Cyanophyceae</taxon>
        <taxon>Coleofasciculales</taxon>
        <taxon>Coleofasciculaceae</taxon>
        <taxon>Coleofasciculus</taxon>
        <taxon>environmental samples</taxon>
    </lineage>
</organism>
<gene>
    <name evidence="1" type="ORF">AVDCRST_MAG92-4326</name>
</gene>